<dbReference type="InterPro" id="IPR000719">
    <property type="entry name" value="Prot_kinase_dom"/>
</dbReference>
<keyword evidence="1" id="KW-0723">Serine/threonine-protein kinase</keyword>
<dbReference type="Proteomes" id="UP001519460">
    <property type="component" value="Unassembled WGS sequence"/>
</dbReference>
<dbReference type="GO" id="GO:0004674">
    <property type="term" value="F:protein serine/threonine kinase activity"/>
    <property type="evidence" value="ECO:0007669"/>
    <property type="project" value="UniProtKB-KW"/>
</dbReference>
<evidence type="ECO:0000313" key="8">
    <source>
        <dbReference type="EMBL" id="KAK7501870.1"/>
    </source>
</evidence>
<protein>
    <recommendedName>
        <fullName evidence="7">Protein kinase domain-containing protein</fullName>
    </recommendedName>
</protein>
<keyword evidence="5" id="KW-0067">ATP-binding</keyword>
<dbReference type="PROSITE" id="PS00108">
    <property type="entry name" value="PROTEIN_KINASE_ST"/>
    <property type="match status" value="1"/>
</dbReference>
<gene>
    <name evidence="8" type="ORF">BaRGS_00006956</name>
</gene>
<keyword evidence="4" id="KW-0418">Kinase</keyword>
<feature type="domain" description="Protein kinase" evidence="7">
    <location>
        <begin position="27"/>
        <end position="223"/>
    </location>
</feature>
<reference evidence="8 9" key="1">
    <citation type="journal article" date="2023" name="Sci. Data">
        <title>Genome assembly of the Korean intertidal mud-creeper Batillaria attramentaria.</title>
        <authorList>
            <person name="Patra A.K."/>
            <person name="Ho P.T."/>
            <person name="Jun S."/>
            <person name="Lee S.J."/>
            <person name="Kim Y."/>
            <person name="Won Y.J."/>
        </authorList>
    </citation>
    <scope>NUCLEOTIDE SEQUENCE [LARGE SCALE GENOMIC DNA]</scope>
    <source>
        <strain evidence="8">Wonlab-2016</strain>
    </source>
</reference>
<proteinExistence type="predicted"/>
<dbReference type="SUPFAM" id="SSF56112">
    <property type="entry name" value="Protein kinase-like (PK-like)"/>
    <property type="match status" value="1"/>
</dbReference>
<dbReference type="AlphaFoldDB" id="A0ABD0LRH2"/>
<evidence type="ECO:0000313" key="9">
    <source>
        <dbReference type="Proteomes" id="UP001519460"/>
    </source>
</evidence>
<feature type="region of interest" description="Disordered" evidence="6">
    <location>
        <begin position="1"/>
        <end position="20"/>
    </location>
</feature>
<dbReference type="InterPro" id="IPR008271">
    <property type="entry name" value="Ser/Thr_kinase_AS"/>
</dbReference>
<evidence type="ECO:0000256" key="1">
    <source>
        <dbReference type="ARBA" id="ARBA00022527"/>
    </source>
</evidence>
<dbReference type="InterPro" id="IPR011009">
    <property type="entry name" value="Kinase-like_dom_sf"/>
</dbReference>
<evidence type="ECO:0000256" key="4">
    <source>
        <dbReference type="ARBA" id="ARBA00022777"/>
    </source>
</evidence>
<keyword evidence="3" id="KW-0547">Nucleotide-binding</keyword>
<organism evidence="8 9">
    <name type="scientific">Batillaria attramentaria</name>
    <dbReference type="NCBI Taxonomy" id="370345"/>
    <lineage>
        <taxon>Eukaryota</taxon>
        <taxon>Metazoa</taxon>
        <taxon>Spiralia</taxon>
        <taxon>Lophotrochozoa</taxon>
        <taxon>Mollusca</taxon>
        <taxon>Gastropoda</taxon>
        <taxon>Caenogastropoda</taxon>
        <taxon>Sorbeoconcha</taxon>
        <taxon>Cerithioidea</taxon>
        <taxon>Batillariidae</taxon>
        <taxon>Batillaria</taxon>
    </lineage>
</organism>
<keyword evidence="2" id="KW-0808">Transferase</keyword>
<evidence type="ECO:0000256" key="6">
    <source>
        <dbReference type="SAM" id="MobiDB-lite"/>
    </source>
</evidence>
<name>A0ABD0LRH2_9CAEN</name>
<evidence type="ECO:0000256" key="2">
    <source>
        <dbReference type="ARBA" id="ARBA00022679"/>
    </source>
</evidence>
<keyword evidence="9" id="KW-1185">Reference proteome</keyword>
<accession>A0ABD0LRH2</accession>
<dbReference type="Gene3D" id="3.30.200.20">
    <property type="entry name" value="Phosphorylase Kinase, domain 1"/>
    <property type="match status" value="2"/>
</dbReference>
<dbReference type="GO" id="GO:0005524">
    <property type="term" value="F:ATP binding"/>
    <property type="evidence" value="ECO:0007669"/>
    <property type="project" value="UniProtKB-KW"/>
</dbReference>
<dbReference type="SMART" id="SM00220">
    <property type="entry name" value="S_TKc"/>
    <property type="match status" value="1"/>
</dbReference>
<dbReference type="PANTHER" id="PTHR24351">
    <property type="entry name" value="RIBOSOMAL PROTEIN S6 KINASE"/>
    <property type="match status" value="1"/>
</dbReference>
<sequence length="241" mass="27370">MVRRGKKAGKRHGKSHEAEYRPSLSDFKTKKLLGKGGFGAVYLARKIRGPRCSTEMKKVELDILQSMSGQAYFPALHWSFEEEDTQYLVMDHVKGGDMFELLSAKQRMRVPEVKFYAAELLAAVDNLHKHGIVHQDIKLENVMVDEEGHLCLAADLDLRSVGFMLFEMWAGESPFDPAQTPQKMEMKFPPETPDSLISLLTGLLSPDPASRLTMEQAKQHEFFQGLDWMQVEQRGMSPPRC</sequence>
<evidence type="ECO:0000256" key="5">
    <source>
        <dbReference type="ARBA" id="ARBA00022840"/>
    </source>
</evidence>
<dbReference type="PROSITE" id="PS50011">
    <property type="entry name" value="PROTEIN_KINASE_DOM"/>
    <property type="match status" value="1"/>
</dbReference>
<evidence type="ECO:0000259" key="7">
    <source>
        <dbReference type="PROSITE" id="PS50011"/>
    </source>
</evidence>
<dbReference type="EMBL" id="JACVVK020000029">
    <property type="protein sequence ID" value="KAK7501870.1"/>
    <property type="molecule type" value="Genomic_DNA"/>
</dbReference>
<feature type="compositionally biased region" description="Basic residues" evidence="6">
    <location>
        <begin position="1"/>
        <end position="14"/>
    </location>
</feature>
<comment type="caution">
    <text evidence="8">The sequence shown here is derived from an EMBL/GenBank/DDBJ whole genome shotgun (WGS) entry which is preliminary data.</text>
</comment>
<evidence type="ECO:0000256" key="3">
    <source>
        <dbReference type="ARBA" id="ARBA00022741"/>
    </source>
</evidence>
<dbReference type="Pfam" id="PF00069">
    <property type="entry name" value="Pkinase"/>
    <property type="match status" value="2"/>
</dbReference>
<dbReference type="Gene3D" id="1.10.510.10">
    <property type="entry name" value="Transferase(Phosphotransferase) domain 1"/>
    <property type="match status" value="2"/>
</dbReference>